<proteinExistence type="predicted"/>
<dbReference type="Proteomes" id="UP000237000">
    <property type="component" value="Unassembled WGS sequence"/>
</dbReference>
<dbReference type="EMBL" id="JXTC01000242">
    <property type="protein sequence ID" value="PON78261.1"/>
    <property type="molecule type" value="Genomic_DNA"/>
</dbReference>
<protein>
    <submittedName>
        <fullName evidence="2">Uncharacterized protein</fullName>
    </submittedName>
</protein>
<evidence type="ECO:0000313" key="2">
    <source>
        <dbReference type="EMBL" id="PON78261.1"/>
    </source>
</evidence>
<gene>
    <name evidence="2" type="ORF">TorRG33x02_238550</name>
</gene>
<accession>A0A2P5DY83</accession>
<reference evidence="3" key="1">
    <citation type="submission" date="2016-06" db="EMBL/GenBank/DDBJ databases">
        <title>Parallel loss of symbiosis genes in relatives of nitrogen-fixing non-legume Parasponia.</title>
        <authorList>
            <person name="Van Velzen R."/>
            <person name="Holmer R."/>
            <person name="Bu F."/>
            <person name="Rutten L."/>
            <person name="Van Zeijl A."/>
            <person name="Liu W."/>
            <person name="Santuari L."/>
            <person name="Cao Q."/>
            <person name="Sharma T."/>
            <person name="Shen D."/>
            <person name="Roswanjaya Y."/>
            <person name="Wardhani T."/>
            <person name="Kalhor M.S."/>
            <person name="Jansen J."/>
            <person name="Van den Hoogen J."/>
            <person name="Gungor B."/>
            <person name="Hartog M."/>
            <person name="Hontelez J."/>
            <person name="Verver J."/>
            <person name="Yang W.-C."/>
            <person name="Schijlen E."/>
            <person name="Repin R."/>
            <person name="Schilthuizen M."/>
            <person name="Schranz E."/>
            <person name="Heidstra R."/>
            <person name="Miyata K."/>
            <person name="Fedorova E."/>
            <person name="Kohlen W."/>
            <person name="Bisseling T."/>
            <person name="Smit S."/>
            <person name="Geurts R."/>
        </authorList>
    </citation>
    <scope>NUCLEOTIDE SEQUENCE [LARGE SCALE GENOMIC DNA]</scope>
    <source>
        <strain evidence="3">cv. RG33-2</strain>
    </source>
</reference>
<organism evidence="2 3">
    <name type="scientific">Trema orientale</name>
    <name type="common">Charcoal tree</name>
    <name type="synonym">Celtis orientalis</name>
    <dbReference type="NCBI Taxonomy" id="63057"/>
    <lineage>
        <taxon>Eukaryota</taxon>
        <taxon>Viridiplantae</taxon>
        <taxon>Streptophyta</taxon>
        <taxon>Embryophyta</taxon>
        <taxon>Tracheophyta</taxon>
        <taxon>Spermatophyta</taxon>
        <taxon>Magnoliopsida</taxon>
        <taxon>eudicotyledons</taxon>
        <taxon>Gunneridae</taxon>
        <taxon>Pentapetalae</taxon>
        <taxon>rosids</taxon>
        <taxon>fabids</taxon>
        <taxon>Rosales</taxon>
        <taxon>Cannabaceae</taxon>
        <taxon>Trema</taxon>
    </lineage>
</organism>
<evidence type="ECO:0000313" key="3">
    <source>
        <dbReference type="Proteomes" id="UP000237000"/>
    </source>
</evidence>
<dbReference type="OrthoDB" id="10309199at2759"/>
<name>A0A2P5DY83_TREOI</name>
<keyword evidence="3" id="KW-1185">Reference proteome</keyword>
<comment type="caution">
    <text evidence="2">The sequence shown here is derived from an EMBL/GenBank/DDBJ whole genome shotgun (WGS) entry which is preliminary data.</text>
</comment>
<dbReference type="AlphaFoldDB" id="A0A2P5DY83"/>
<dbReference type="InParanoid" id="A0A2P5DY83"/>
<sequence>MSSGIGPVRLLNPARNLCSLEQPPTTPPGNSPANSLKEKSKNKRGETPVPLSVQNVEMGMGPEKLLLLTLKLVREPEVTEGRTSEEGIDPSNRLLDRSMVWNTLLLVPESDEGNRPWSRL</sequence>
<feature type="compositionally biased region" description="Basic and acidic residues" evidence="1">
    <location>
        <begin position="36"/>
        <end position="46"/>
    </location>
</feature>
<evidence type="ECO:0000256" key="1">
    <source>
        <dbReference type="SAM" id="MobiDB-lite"/>
    </source>
</evidence>
<feature type="region of interest" description="Disordered" evidence="1">
    <location>
        <begin position="13"/>
        <end position="56"/>
    </location>
</feature>